<evidence type="ECO:0000313" key="3">
    <source>
        <dbReference type="Proteomes" id="UP000295710"/>
    </source>
</evidence>
<comment type="caution">
    <text evidence="2">The sequence shown here is derived from an EMBL/GenBank/DDBJ whole genome shotgun (WGS) entry which is preliminary data.</text>
</comment>
<reference evidence="2 3" key="1">
    <citation type="journal article" date="2016" name="Nat. Microbiol.">
        <title>The Mouse Intestinal Bacterial Collection (miBC) provides host-specific insight into cultured diversity and functional potential of the gut microbiota.</title>
        <authorList>
            <person name="Lagkouvardos I."/>
            <person name="Pukall R."/>
            <person name="Abt B."/>
            <person name="Foesel B.U."/>
            <person name="Meier-Kolthoff J.P."/>
            <person name="Kumar N."/>
            <person name="Bresciani A."/>
            <person name="Martinez I."/>
            <person name="Just S."/>
            <person name="Ziegler C."/>
            <person name="Brugiroux S."/>
            <person name="Garzetti D."/>
            <person name="Wenning M."/>
            <person name="Bui T.P."/>
            <person name="Wang J."/>
            <person name="Hugenholtz F."/>
            <person name="Plugge C.M."/>
            <person name="Peterson D.A."/>
            <person name="Hornef M.W."/>
            <person name="Baines J.F."/>
            <person name="Smidt H."/>
            <person name="Walter J."/>
            <person name="Kristiansen K."/>
            <person name="Nielsen H.B."/>
            <person name="Haller D."/>
            <person name="Overmann J."/>
            <person name="Stecher B."/>
            <person name="Clavel T."/>
        </authorList>
    </citation>
    <scope>NUCLEOTIDE SEQUENCE [LARGE SCALE GENOMIC DNA]</scope>
    <source>
        <strain evidence="2 3">DSM 28560</strain>
    </source>
</reference>
<name>A0A4V2WSM5_9FIRM</name>
<feature type="domain" description="DUF1653" evidence="1">
    <location>
        <begin position="13"/>
        <end position="76"/>
    </location>
</feature>
<gene>
    <name evidence="2" type="ORF">E1963_05515</name>
</gene>
<accession>A0A4V2WSM5</accession>
<evidence type="ECO:0000313" key="2">
    <source>
        <dbReference type="EMBL" id="TDA22230.1"/>
    </source>
</evidence>
<dbReference type="InterPro" id="IPR023387">
    <property type="entry name" value="DUF1653-like_dom"/>
</dbReference>
<proteinExistence type="predicted"/>
<sequence length="159" mass="18974">MHMERHIPQKGECYRHFKGNRYQVLAVASHSETAEQLVIYEGLYGEHPVYARPIEQFMSRVDRDKYPDTAQEYRFQMEGEDVDSGGQERNLIMEFLDLDTKEEKVEFLQRERMNMTGDFLSAAAMSLDYVENSEDLDLRYEGLMHYLRTMIRFENRRGR</sequence>
<organism evidence="2 3">
    <name type="scientific">Extibacter muris</name>
    <dbReference type="NCBI Taxonomy" id="1796622"/>
    <lineage>
        <taxon>Bacteria</taxon>
        <taxon>Bacillati</taxon>
        <taxon>Bacillota</taxon>
        <taxon>Clostridia</taxon>
        <taxon>Lachnospirales</taxon>
        <taxon>Lachnospiraceae</taxon>
        <taxon>Extibacter</taxon>
    </lineage>
</organism>
<dbReference type="Gene3D" id="2.30.30.320">
    <property type="entry name" value="DUF1653-like domain"/>
    <property type="match status" value="1"/>
</dbReference>
<evidence type="ECO:0000259" key="1">
    <source>
        <dbReference type="Pfam" id="PF07866"/>
    </source>
</evidence>
<dbReference type="Proteomes" id="UP000295710">
    <property type="component" value="Unassembled WGS sequence"/>
</dbReference>
<protein>
    <submittedName>
        <fullName evidence="2">DUF1653 domain-containing protein</fullName>
    </submittedName>
</protein>
<dbReference type="InterPro" id="IPR037135">
    <property type="entry name" value="DUF1653-like_dom_sf"/>
</dbReference>
<dbReference type="AlphaFoldDB" id="A0A4V2WSM5"/>
<dbReference type="Pfam" id="PF07866">
    <property type="entry name" value="DUF1653"/>
    <property type="match status" value="1"/>
</dbReference>
<dbReference type="EMBL" id="SMMX01000004">
    <property type="protein sequence ID" value="TDA22230.1"/>
    <property type="molecule type" value="Genomic_DNA"/>
</dbReference>
<keyword evidence="3" id="KW-1185">Reference proteome</keyword>